<evidence type="ECO:0000313" key="5">
    <source>
        <dbReference type="EMBL" id="XDO96685.1"/>
    </source>
</evidence>
<dbReference type="GO" id="GO:0009092">
    <property type="term" value="P:homoserine metabolic process"/>
    <property type="evidence" value="ECO:0007669"/>
    <property type="project" value="TreeGrafter"/>
</dbReference>
<evidence type="ECO:0000256" key="1">
    <source>
        <dbReference type="ARBA" id="ARBA00022679"/>
    </source>
</evidence>
<keyword evidence="5" id="KW-0378">Hydrolase</keyword>
<dbReference type="PIRSF" id="PIRSF000443">
    <property type="entry name" value="Homoser_Ac_trans"/>
    <property type="match status" value="1"/>
</dbReference>
<dbReference type="InterPro" id="IPR000073">
    <property type="entry name" value="AB_hydrolase_1"/>
</dbReference>
<dbReference type="PANTHER" id="PTHR32268">
    <property type="entry name" value="HOMOSERINE O-ACETYLTRANSFERASE"/>
    <property type="match status" value="1"/>
</dbReference>
<organism evidence="5">
    <name type="scientific">Caulobacter sp. 73W</name>
    <dbReference type="NCBI Taxonomy" id="3161137"/>
    <lineage>
        <taxon>Bacteria</taxon>
        <taxon>Pseudomonadati</taxon>
        <taxon>Pseudomonadota</taxon>
        <taxon>Alphaproteobacteria</taxon>
        <taxon>Caulobacterales</taxon>
        <taxon>Caulobacteraceae</taxon>
        <taxon>Caulobacter</taxon>
    </lineage>
</organism>
<dbReference type="InterPro" id="IPR029058">
    <property type="entry name" value="AB_hydrolase_fold"/>
</dbReference>
<evidence type="ECO:0000256" key="3">
    <source>
        <dbReference type="SAM" id="SignalP"/>
    </source>
</evidence>
<gene>
    <name evidence="5" type="ORF">ABOZ73_18260</name>
</gene>
<protein>
    <submittedName>
        <fullName evidence="5">Alpha/beta fold hydrolase</fullName>
    </submittedName>
</protein>
<keyword evidence="3" id="KW-0732">Signal</keyword>
<feature type="active site" evidence="2">
    <location>
        <position position="337"/>
    </location>
</feature>
<reference evidence="5" key="1">
    <citation type="submission" date="2024-06" db="EMBL/GenBank/DDBJ databases">
        <title>Caulobacter inopinatus, sp. nov.</title>
        <authorList>
            <person name="Donachie S.P."/>
        </authorList>
    </citation>
    <scope>NUCLEOTIDE SEQUENCE</scope>
    <source>
        <strain evidence="5">73W</strain>
    </source>
</reference>
<feature type="chain" id="PRO_5044215902" evidence="3">
    <location>
        <begin position="23"/>
        <end position="359"/>
    </location>
</feature>
<feature type="domain" description="AB hydrolase-1" evidence="4">
    <location>
        <begin position="70"/>
        <end position="330"/>
    </location>
</feature>
<dbReference type="Gene3D" id="3.40.50.1820">
    <property type="entry name" value="alpha/beta hydrolase"/>
    <property type="match status" value="1"/>
</dbReference>
<name>A0AB39KS15_9CAUL</name>
<dbReference type="GO" id="GO:0016787">
    <property type="term" value="F:hydrolase activity"/>
    <property type="evidence" value="ECO:0007669"/>
    <property type="project" value="UniProtKB-KW"/>
</dbReference>
<dbReference type="SUPFAM" id="SSF53474">
    <property type="entry name" value="alpha/beta-Hydrolases"/>
    <property type="match status" value="1"/>
</dbReference>
<feature type="signal peptide" evidence="3">
    <location>
        <begin position="1"/>
        <end position="22"/>
    </location>
</feature>
<dbReference type="RefSeq" id="WP_369059525.1">
    <property type="nucleotide sequence ID" value="NZ_CP158375.1"/>
</dbReference>
<dbReference type="GO" id="GO:0009086">
    <property type="term" value="P:methionine biosynthetic process"/>
    <property type="evidence" value="ECO:0007669"/>
    <property type="project" value="TreeGrafter"/>
</dbReference>
<accession>A0AB39KS15</accession>
<evidence type="ECO:0000256" key="2">
    <source>
        <dbReference type="PIRSR" id="PIRSR000443-1"/>
    </source>
</evidence>
<feature type="active site" evidence="2">
    <location>
        <position position="303"/>
    </location>
</feature>
<feature type="active site" description="Nucleophile" evidence="2">
    <location>
        <position position="161"/>
    </location>
</feature>
<dbReference type="GO" id="GO:0004414">
    <property type="term" value="F:homoserine O-acetyltransferase activity"/>
    <property type="evidence" value="ECO:0007669"/>
    <property type="project" value="TreeGrafter"/>
</dbReference>
<dbReference type="InterPro" id="IPR008220">
    <property type="entry name" value="HAT_MetX-like"/>
</dbReference>
<proteinExistence type="predicted"/>
<dbReference type="EMBL" id="CP158375">
    <property type="protein sequence ID" value="XDO96685.1"/>
    <property type="molecule type" value="Genomic_DNA"/>
</dbReference>
<dbReference type="AlphaFoldDB" id="A0AB39KS15"/>
<evidence type="ECO:0000259" key="4">
    <source>
        <dbReference type="Pfam" id="PF00561"/>
    </source>
</evidence>
<dbReference type="Pfam" id="PF00561">
    <property type="entry name" value="Abhydrolase_1"/>
    <property type="match status" value="1"/>
</dbReference>
<sequence length="359" mass="39615">MKFKALCLAAAAALSLATGAVAQTAWPIKEGDYVARNFKFGTGETLPELRLHYTTLGEPRRDAKGKITNAVMVLHGTGGTGKQFLSPQFAEELYKPGGVLDPAKYYIIMPDNIGHGKSSKPSDGLKAKFPQYDYDDMVAAQHELLTKGLGVDHLRLLFGTSMGCMHGFVWAEQYPTFSQAMMPMACLPTEIAGRNRLWRKMTIDGITSDPAWNGGNYTTQPQQGLRIATNFLILAGSSTIPMQKALPTREATDKFVEADVTRRMAGIDANDFLYQVSSSRNYNPWPKLDAVKVPMTWINSADDFINPPELGIDLEAAKRLPTAKYILIPASENTKGHGSHTWAVLWQDEMKALLERTEK</sequence>
<dbReference type="PANTHER" id="PTHR32268:SF11">
    <property type="entry name" value="HOMOSERINE O-ACETYLTRANSFERASE"/>
    <property type="match status" value="1"/>
</dbReference>
<keyword evidence="1" id="KW-0808">Transferase</keyword>
<dbReference type="NCBIfam" id="NF005071">
    <property type="entry name" value="PRK06489.1"/>
    <property type="match status" value="1"/>
</dbReference>